<dbReference type="AlphaFoldDB" id="A0A3T1DBF0"/>
<organism evidence="4 5">
    <name type="scientific">Cohnella abietis</name>
    <dbReference type="NCBI Taxonomy" id="2507935"/>
    <lineage>
        <taxon>Bacteria</taxon>
        <taxon>Bacillati</taxon>
        <taxon>Bacillota</taxon>
        <taxon>Bacilli</taxon>
        <taxon>Bacillales</taxon>
        <taxon>Paenibacillaceae</taxon>
        <taxon>Cohnella</taxon>
    </lineage>
</organism>
<dbReference type="Gene3D" id="3.40.50.2300">
    <property type="match status" value="1"/>
</dbReference>
<dbReference type="OrthoDB" id="9763484at2"/>
<dbReference type="InterPro" id="IPR001932">
    <property type="entry name" value="PPM-type_phosphatase-like_dom"/>
</dbReference>
<dbReference type="Gene3D" id="3.60.40.10">
    <property type="entry name" value="PPM-type phosphatase domain"/>
    <property type="match status" value="1"/>
</dbReference>
<dbReference type="Pfam" id="PF00072">
    <property type="entry name" value="Response_reg"/>
    <property type="match status" value="1"/>
</dbReference>
<protein>
    <submittedName>
        <fullName evidence="4">Transcriptional regulator</fullName>
    </submittedName>
</protein>
<dbReference type="InterPro" id="IPR052016">
    <property type="entry name" value="Bact_Sigma-Reg"/>
</dbReference>
<dbReference type="RefSeq" id="WP_130613853.1">
    <property type="nucleotide sequence ID" value="NZ_AP019400.1"/>
</dbReference>
<keyword evidence="2" id="KW-0597">Phosphoprotein</keyword>
<gene>
    <name evidence="4" type="ORF">KCTCHS21_47070</name>
</gene>
<evidence type="ECO:0000313" key="4">
    <source>
        <dbReference type="EMBL" id="BBI35308.1"/>
    </source>
</evidence>
<dbReference type="SMART" id="SM00331">
    <property type="entry name" value="PP2C_SIG"/>
    <property type="match status" value="1"/>
</dbReference>
<dbReference type="Proteomes" id="UP000289856">
    <property type="component" value="Chromosome"/>
</dbReference>
<proteinExistence type="predicted"/>
<dbReference type="PANTHER" id="PTHR43156:SF14">
    <property type="entry name" value="PHOSPHOSERINE PHOSPHATASE RSBP"/>
    <property type="match status" value="1"/>
</dbReference>
<dbReference type="SUPFAM" id="SSF81606">
    <property type="entry name" value="PP2C-like"/>
    <property type="match status" value="1"/>
</dbReference>
<sequence>MAVLIVDDNAMNVMVIQEMLKREGYDDFLIAYSAEEMFELLKTHQEGNGIVATKIDLILLDLMMPTMDGIEACRKLQTYHNYKDIPVIMVTAIGDSRKLAEALDAGAIDFVTKPINKTELLARIRSALKLKRELDWHKERDFRMRQELLLARQVQESVLPDRVEDSDFRINAFFQASEELAGDLYAWHRLDNNRWSIAVIDAMGHGISSSLVSMFIASILKESMRTLWSPQRVFTELNRRLMGLQWENELTHYYCTGIYVTVDLELGKLEYANAGHPSGLLYRVEDPEPEKLTVSSAPLGMFDTLEIVTRTLNLLPGDKLYLFTDGILGPFQGDDEAQMEQLIAFLHQAKDDETSVEQLITCKPIDGRSDDRCLVKAEVMPGGGKRED</sequence>
<dbReference type="Pfam" id="PF07228">
    <property type="entry name" value="SpoIIE"/>
    <property type="match status" value="1"/>
</dbReference>
<dbReference type="SUPFAM" id="SSF52172">
    <property type="entry name" value="CheY-like"/>
    <property type="match status" value="1"/>
</dbReference>
<dbReference type="InterPro" id="IPR001789">
    <property type="entry name" value="Sig_transdc_resp-reg_receiver"/>
</dbReference>
<dbReference type="GO" id="GO:0000160">
    <property type="term" value="P:phosphorelay signal transduction system"/>
    <property type="evidence" value="ECO:0007669"/>
    <property type="project" value="InterPro"/>
</dbReference>
<dbReference type="SMART" id="SM00448">
    <property type="entry name" value="REC"/>
    <property type="match status" value="1"/>
</dbReference>
<dbReference type="EMBL" id="AP019400">
    <property type="protein sequence ID" value="BBI35308.1"/>
    <property type="molecule type" value="Genomic_DNA"/>
</dbReference>
<evidence type="ECO:0000256" key="1">
    <source>
        <dbReference type="ARBA" id="ARBA00022801"/>
    </source>
</evidence>
<dbReference type="PANTHER" id="PTHR43156">
    <property type="entry name" value="STAGE II SPORULATION PROTEIN E-RELATED"/>
    <property type="match status" value="1"/>
</dbReference>
<dbReference type="KEGG" id="cohn:KCTCHS21_47070"/>
<reference evidence="4 5" key="1">
    <citation type="submission" date="2019-01" db="EMBL/GenBank/DDBJ databases">
        <title>Complete genome sequence of Cohnella hallensis HS21 isolated from Korean fir (Abies koreana) rhizospheric soil.</title>
        <authorList>
            <person name="Jiang L."/>
            <person name="Kang S.W."/>
            <person name="Kim S."/>
            <person name="Jung J."/>
            <person name="Kim C.Y."/>
            <person name="Kim D.H."/>
            <person name="Kim S.W."/>
            <person name="Lee J."/>
        </authorList>
    </citation>
    <scope>NUCLEOTIDE SEQUENCE [LARGE SCALE GENOMIC DNA]</scope>
    <source>
        <strain evidence="4 5">HS21</strain>
    </source>
</reference>
<accession>A0A3T1DBF0</accession>
<evidence type="ECO:0000256" key="2">
    <source>
        <dbReference type="PROSITE-ProRule" id="PRU00169"/>
    </source>
</evidence>
<evidence type="ECO:0000313" key="5">
    <source>
        <dbReference type="Proteomes" id="UP000289856"/>
    </source>
</evidence>
<keyword evidence="1" id="KW-0378">Hydrolase</keyword>
<feature type="domain" description="Response regulatory" evidence="3">
    <location>
        <begin position="2"/>
        <end position="128"/>
    </location>
</feature>
<dbReference type="GO" id="GO:0016791">
    <property type="term" value="F:phosphatase activity"/>
    <property type="evidence" value="ECO:0007669"/>
    <property type="project" value="TreeGrafter"/>
</dbReference>
<dbReference type="PROSITE" id="PS50110">
    <property type="entry name" value="RESPONSE_REGULATORY"/>
    <property type="match status" value="1"/>
</dbReference>
<dbReference type="InterPro" id="IPR011006">
    <property type="entry name" value="CheY-like_superfamily"/>
</dbReference>
<name>A0A3T1DBF0_9BACL</name>
<dbReference type="InterPro" id="IPR036457">
    <property type="entry name" value="PPM-type-like_dom_sf"/>
</dbReference>
<feature type="modified residue" description="4-aspartylphosphate" evidence="2">
    <location>
        <position position="61"/>
    </location>
</feature>
<evidence type="ECO:0000259" key="3">
    <source>
        <dbReference type="PROSITE" id="PS50110"/>
    </source>
</evidence>
<keyword evidence="5" id="KW-1185">Reference proteome</keyword>